<organism evidence="2 3">
    <name type="scientific">Siculibacillus lacustris</name>
    <dbReference type="NCBI Taxonomy" id="1549641"/>
    <lineage>
        <taxon>Bacteria</taxon>
        <taxon>Pseudomonadati</taxon>
        <taxon>Pseudomonadota</taxon>
        <taxon>Alphaproteobacteria</taxon>
        <taxon>Hyphomicrobiales</taxon>
        <taxon>Ancalomicrobiaceae</taxon>
        <taxon>Siculibacillus</taxon>
    </lineage>
</organism>
<evidence type="ECO:0000256" key="1">
    <source>
        <dbReference type="SAM" id="MobiDB-lite"/>
    </source>
</evidence>
<dbReference type="Proteomes" id="UP000292781">
    <property type="component" value="Unassembled WGS sequence"/>
</dbReference>
<feature type="compositionally biased region" description="Basic and acidic residues" evidence="1">
    <location>
        <begin position="26"/>
        <end position="43"/>
    </location>
</feature>
<name>A0A4Q9VM15_9HYPH</name>
<keyword evidence="3" id="KW-1185">Reference proteome</keyword>
<comment type="caution">
    <text evidence="2">The sequence shown here is derived from an EMBL/GenBank/DDBJ whole genome shotgun (WGS) entry which is preliminary data.</text>
</comment>
<gene>
    <name evidence="2" type="ORF">EYW49_14505</name>
</gene>
<protein>
    <submittedName>
        <fullName evidence="2">Uncharacterized protein</fullName>
    </submittedName>
</protein>
<dbReference type="AlphaFoldDB" id="A0A4Q9VM15"/>
<dbReference type="RefSeq" id="WP_131310308.1">
    <property type="nucleotide sequence ID" value="NZ_SJFN01000021.1"/>
</dbReference>
<feature type="region of interest" description="Disordered" evidence="1">
    <location>
        <begin position="1"/>
        <end position="63"/>
    </location>
</feature>
<sequence length="124" mass="13264">MRIGRTEAVFGNGPTALRRAGGGRVEPIDRSASPRRELPRETPESASRALVPTAAPAVPESPAERLARYRTHTPFIAHLIGQRDDAEALRVRRRAPPALAAATYDRAMAGAGLLVPGYFVDAAL</sequence>
<evidence type="ECO:0000313" key="3">
    <source>
        <dbReference type="Proteomes" id="UP000292781"/>
    </source>
</evidence>
<reference evidence="2 3" key="1">
    <citation type="submission" date="2019-02" db="EMBL/GenBank/DDBJ databases">
        <title>Siculibacillus lacustris gen. nov., sp. nov., a new rosette-forming bacterium isolated from a freshwater crater lake (Lake St. Ana, Romania).</title>
        <authorList>
            <person name="Felfoldi T."/>
            <person name="Marton Z."/>
            <person name="Szabo A."/>
            <person name="Mentes A."/>
            <person name="Boka K."/>
            <person name="Marialigeti K."/>
            <person name="Mathe I."/>
            <person name="Koncz M."/>
            <person name="Schumann P."/>
            <person name="Toth E."/>
        </authorList>
    </citation>
    <scope>NUCLEOTIDE SEQUENCE [LARGE SCALE GENOMIC DNA]</scope>
    <source>
        <strain evidence="2 3">SA-279</strain>
    </source>
</reference>
<dbReference type="EMBL" id="SJFN01000021">
    <property type="protein sequence ID" value="TBW36312.1"/>
    <property type="molecule type" value="Genomic_DNA"/>
</dbReference>
<accession>A0A4Q9VM15</accession>
<proteinExistence type="predicted"/>
<evidence type="ECO:0000313" key="2">
    <source>
        <dbReference type="EMBL" id="TBW36312.1"/>
    </source>
</evidence>